<dbReference type="GO" id="GO:0003677">
    <property type="term" value="F:DNA binding"/>
    <property type="evidence" value="ECO:0007669"/>
    <property type="project" value="InterPro"/>
</dbReference>
<feature type="region of interest" description="Disordered" evidence="5">
    <location>
        <begin position="182"/>
        <end position="201"/>
    </location>
</feature>
<evidence type="ECO:0000256" key="4">
    <source>
        <dbReference type="PROSITE-ProRule" id="PRU00470"/>
    </source>
</evidence>
<evidence type="ECO:0000259" key="6">
    <source>
        <dbReference type="PROSITE" id="PS51141"/>
    </source>
</evidence>
<dbReference type="PANTHER" id="PTHR31251:SF86">
    <property type="entry name" value="SQUAMOSA PROMOTER-BINDING-LIKE PROTEIN 1"/>
    <property type="match status" value="1"/>
</dbReference>
<feature type="domain" description="SBP-type" evidence="6">
    <location>
        <begin position="225"/>
        <end position="282"/>
    </location>
</feature>
<dbReference type="Proteomes" id="UP000825935">
    <property type="component" value="Chromosome 20"/>
</dbReference>
<proteinExistence type="predicted"/>
<dbReference type="OrthoDB" id="1930417at2759"/>
<dbReference type="GO" id="GO:0005634">
    <property type="term" value="C:nucleus"/>
    <property type="evidence" value="ECO:0007669"/>
    <property type="project" value="InterPro"/>
</dbReference>
<dbReference type="AlphaFoldDB" id="A0A8T2SGG0"/>
<accession>A0A8T2SGG0</accession>
<dbReference type="InterPro" id="IPR036893">
    <property type="entry name" value="SBP_sf"/>
</dbReference>
<keyword evidence="3" id="KW-0862">Zinc</keyword>
<dbReference type="PROSITE" id="PS51141">
    <property type="entry name" value="ZF_SBP"/>
    <property type="match status" value="1"/>
</dbReference>
<dbReference type="SUPFAM" id="SSF103612">
    <property type="entry name" value="SBT domain"/>
    <property type="match status" value="1"/>
</dbReference>
<protein>
    <recommendedName>
        <fullName evidence="6">SBP-type domain-containing protein</fullName>
    </recommendedName>
</protein>
<organism evidence="7 8">
    <name type="scientific">Ceratopteris richardii</name>
    <name type="common">Triangle waterfern</name>
    <dbReference type="NCBI Taxonomy" id="49495"/>
    <lineage>
        <taxon>Eukaryota</taxon>
        <taxon>Viridiplantae</taxon>
        <taxon>Streptophyta</taxon>
        <taxon>Embryophyta</taxon>
        <taxon>Tracheophyta</taxon>
        <taxon>Polypodiopsida</taxon>
        <taxon>Polypodiidae</taxon>
        <taxon>Polypodiales</taxon>
        <taxon>Pteridineae</taxon>
        <taxon>Pteridaceae</taxon>
        <taxon>Parkerioideae</taxon>
        <taxon>Ceratopteris</taxon>
    </lineage>
</organism>
<keyword evidence="8" id="KW-1185">Reference proteome</keyword>
<dbReference type="Pfam" id="PF03110">
    <property type="entry name" value="SBP"/>
    <property type="match status" value="1"/>
</dbReference>
<dbReference type="InterPro" id="IPR004333">
    <property type="entry name" value="SBP_dom"/>
</dbReference>
<dbReference type="PANTHER" id="PTHR31251">
    <property type="entry name" value="SQUAMOSA PROMOTER-BINDING-LIKE PROTEIN 4"/>
    <property type="match status" value="1"/>
</dbReference>
<sequence length="282" mass="30016">MQQRTLEPVVTQKEIFSTWSVRDNHKDSDRIAIAKPRVSRGTIAPIVGSFKGGKIDYVSSNVENGATVKTVQDEGVTMPTFEDGNIGLRLGKRIYYGDAGVGEEISRQANAGTDCSQNEENGNSKNSSSGSCITTVMTITSNSSSSTSSSNSNNTTVVSASPSTTPLSTCAAGTNSPATVAKGSNGIAKNKSSNNTNYNGNDTARNINGVANAMKKQKGSTSAVVPACQAEGCTADLSEAKDYHRRHKVCEWHSKASRAKVNNMEQRFCQQCSRFAFVCFLL</sequence>
<dbReference type="Gene3D" id="4.10.1100.10">
    <property type="entry name" value="Transcription factor, SBP-box domain"/>
    <property type="match status" value="1"/>
</dbReference>
<feature type="region of interest" description="Disordered" evidence="5">
    <location>
        <begin position="110"/>
        <end position="172"/>
    </location>
</feature>
<evidence type="ECO:0000256" key="2">
    <source>
        <dbReference type="ARBA" id="ARBA00022771"/>
    </source>
</evidence>
<evidence type="ECO:0000313" key="8">
    <source>
        <dbReference type="Proteomes" id="UP000825935"/>
    </source>
</evidence>
<reference evidence="7" key="1">
    <citation type="submission" date="2021-08" db="EMBL/GenBank/DDBJ databases">
        <title>WGS assembly of Ceratopteris richardii.</title>
        <authorList>
            <person name="Marchant D.B."/>
            <person name="Chen G."/>
            <person name="Jenkins J."/>
            <person name="Shu S."/>
            <person name="Leebens-Mack J."/>
            <person name="Grimwood J."/>
            <person name="Schmutz J."/>
            <person name="Soltis P."/>
            <person name="Soltis D."/>
            <person name="Chen Z.-H."/>
        </authorList>
    </citation>
    <scope>NUCLEOTIDE SEQUENCE</scope>
    <source>
        <strain evidence="7">Whitten #5841</strain>
        <tissue evidence="7">Leaf</tissue>
    </source>
</reference>
<feature type="compositionally biased region" description="Low complexity" evidence="5">
    <location>
        <begin position="188"/>
        <end position="201"/>
    </location>
</feature>
<keyword evidence="1" id="KW-0479">Metal-binding</keyword>
<evidence type="ECO:0000313" key="7">
    <source>
        <dbReference type="EMBL" id="KAH7332246.1"/>
    </source>
</evidence>
<comment type="caution">
    <text evidence="7">The sequence shown here is derived from an EMBL/GenBank/DDBJ whole genome shotgun (WGS) entry which is preliminary data.</text>
</comment>
<evidence type="ECO:0000256" key="3">
    <source>
        <dbReference type="ARBA" id="ARBA00022833"/>
    </source>
</evidence>
<evidence type="ECO:0000256" key="5">
    <source>
        <dbReference type="SAM" id="MobiDB-lite"/>
    </source>
</evidence>
<feature type="compositionally biased region" description="Low complexity" evidence="5">
    <location>
        <begin position="116"/>
        <end position="169"/>
    </location>
</feature>
<keyword evidence="2 4" id="KW-0863">Zinc-finger</keyword>
<dbReference type="InterPro" id="IPR044817">
    <property type="entry name" value="SBP-like"/>
</dbReference>
<gene>
    <name evidence="7" type="ORF">KP509_20G077800</name>
</gene>
<dbReference type="EMBL" id="CM035425">
    <property type="protein sequence ID" value="KAH7332246.1"/>
    <property type="molecule type" value="Genomic_DNA"/>
</dbReference>
<name>A0A8T2SGG0_CERRI</name>
<evidence type="ECO:0000256" key="1">
    <source>
        <dbReference type="ARBA" id="ARBA00022723"/>
    </source>
</evidence>
<dbReference type="GO" id="GO:0008270">
    <property type="term" value="F:zinc ion binding"/>
    <property type="evidence" value="ECO:0007669"/>
    <property type="project" value="UniProtKB-KW"/>
</dbReference>